<evidence type="ECO:0000313" key="2">
    <source>
        <dbReference type="Proteomes" id="UP000316988"/>
    </source>
</evidence>
<gene>
    <name evidence="1" type="ORF">FNM00_10125</name>
</gene>
<accession>A0A554S8Q5</accession>
<proteinExistence type="predicted"/>
<keyword evidence="2" id="KW-1185">Reference proteome</keyword>
<comment type="caution">
    <text evidence="1">The sequence shown here is derived from an EMBL/GenBank/DDBJ whole genome shotgun (WGS) entry which is preliminary data.</text>
</comment>
<reference evidence="1 2" key="1">
    <citation type="submission" date="2019-07" db="EMBL/GenBank/DDBJ databases">
        <authorList>
            <person name="Zhao L.H."/>
        </authorList>
    </citation>
    <scope>NUCLEOTIDE SEQUENCE [LARGE SCALE GENOMIC DNA]</scope>
    <source>
        <strain evidence="1 2">Co35</strain>
    </source>
</reference>
<organism evidence="1 2">
    <name type="scientific">Aeromicrobium piscarium</name>
    <dbReference type="NCBI Taxonomy" id="2590901"/>
    <lineage>
        <taxon>Bacteria</taxon>
        <taxon>Bacillati</taxon>
        <taxon>Actinomycetota</taxon>
        <taxon>Actinomycetes</taxon>
        <taxon>Propionibacteriales</taxon>
        <taxon>Nocardioidaceae</taxon>
        <taxon>Aeromicrobium</taxon>
    </lineage>
</organism>
<sequence>MSHPSPPDVLVLHAVRVLGFAADTALARRFGLDPDETTELLLDAEARGWVRHGEFAGHRGWSLTEAGKERNERLLAAELIEAGAVEQVRDVYRAFLPWNERLQRACTNWQLKPMLGGRFEPNDHADPAWDDSVLDDLGEIEGALVDLDHRLAGVLARFAGYHRRFGEALQRARDGDRAWIDRSDIDSCHRVWFELHEDLVATLGIDRAAESS</sequence>
<name>A0A554S8Q5_9ACTN</name>
<dbReference type="OrthoDB" id="3568381at2"/>
<dbReference type="EMBL" id="VLNT01000007">
    <property type="protein sequence ID" value="TSD62730.1"/>
    <property type="molecule type" value="Genomic_DNA"/>
</dbReference>
<protein>
    <submittedName>
        <fullName evidence="1">Transcriptional regulator</fullName>
    </submittedName>
</protein>
<dbReference type="AlphaFoldDB" id="A0A554S8Q5"/>
<evidence type="ECO:0000313" key="1">
    <source>
        <dbReference type="EMBL" id="TSD62730.1"/>
    </source>
</evidence>
<dbReference type="Proteomes" id="UP000316988">
    <property type="component" value="Unassembled WGS sequence"/>
</dbReference>